<evidence type="ECO:0000259" key="10">
    <source>
        <dbReference type="Pfam" id="PF04138"/>
    </source>
</evidence>
<dbReference type="InterPro" id="IPR001173">
    <property type="entry name" value="Glyco_trans_2-like"/>
</dbReference>
<evidence type="ECO:0000313" key="12">
    <source>
        <dbReference type="Proteomes" id="UP000004198"/>
    </source>
</evidence>
<dbReference type="Pfam" id="PF04138">
    <property type="entry name" value="GtrA_DPMS_TM"/>
    <property type="match status" value="1"/>
</dbReference>
<proteinExistence type="inferred from homology"/>
<feature type="transmembrane region" description="Helical" evidence="8">
    <location>
        <begin position="336"/>
        <end position="353"/>
    </location>
</feature>
<keyword evidence="6 8" id="KW-1133">Transmembrane helix</keyword>
<comment type="similarity">
    <text evidence="2">Belongs to the glycosyltransferase 2 family.</text>
</comment>
<evidence type="ECO:0000256" key="8">
    <source>
        <dbReference type="SAM" id="Phobius"/>
    </source>
</evidence>
<evidence type="ECO:0000256" key="3">
    <source>
        <dbReference type="ARBA" id="ARBA00022676"/>
    </source>
</evidence>
<dbReference type="PANTHER" id="PTHR43398">
    <property type="entry name" value="DOLICHOL-PHOSPHATE MANNOSYLTRANSFERASE SUBUNIT 1"/>
    <property type="match status" value="1"/>
</dbReference>
<sequence length="373" mass="42897">MLSVVVPVYNEQKNIEELVRRIEKALINIEYEIVFIDDSIDDTPQIIKNIAIKDEKVKFKHRGNKTGLSSAVIEGFEIAKGDIIAVMDGDLQHPPEILYEMSKAIYEGADIVVPSRFIPGGDDGGLNLFRKLISAGARYMAKVLLKKVRKFSDPTSGIFMFRREVIKEKKLCNIGWKILMEILVIGEYYVSVEIPYKFCNRNFGKSKMSLKVQIEYIFHLLSLINRSKEDKRFYCFCAVGLLGVLVDMSVFFLMGTIFPIVPVKADAIISASAAIVSNYIFNNLITWRDKFKNELKIKNELFNLKFVKYIVVCFTGIFIKFVALLIFYNLLKFNKYAGNFIGIFVASFSNYYMSKYYVFEVNEYENVKYRGSV</sequence>
<dbReference type="InterPro" id="IPR039528">
    <property type="entry name" value="DPM1-like"/>
</dbReference>
<dbReference type="RefSeq" id="WP_007060195.1">
    <property type="nucleotide sequence ID" value="NZ_ACVI01000016.1"/>
</dbReference>
<name>C6PR93_9CLOT</name>
<dbReference type="InterPro" id="IPR029044">
    <property type="entry name" value="Nucleotide-diphossugar_trans"/>
</dbReference>
<keyword evidence="7 8" id="KW-0472">Membrane</keyword>
<feature type="transmembrane region" description="Helical" evidence="8">
    <location>
        <begin position="233"/>
        <end position="261"/>
    </location>
</feature>
<evidence type="ECO:0000256" key="5">
    <source>
        <dbReference type="ARBA" id="ARBA00022692"/>
    </source>
</evidence>
<comment type="caution">
    <text evidence="11">The sequence shown here is derived from an EMBL/GenBank/DDBJ whole genome shotgun (WGS) entry which is preliminary data.</text>
</comment>
<reference evidence="11 12" key="1">
    <citation type="submission" date="2009-06" db="EMBL/GenBank/DDBJ databases">
        <title>The draft genome of Clostridium carboxidivorans P7.</title>
        <authorList>
            <consortium name="US DOE Joint Genome Institute (JGI-PGF)"/>
            <person name="Lucas S."/>
            <person name="Copeland A."/>
            <person name="Lapidus A."/>
            <person name="Glavina del Rio T."/>
            <person name="Tice H."/>
            <person name="Bruce D."/>
            <person name="Goodwin L."/>
            <person name="Pitluck S."/>
            <person name="Larimer F."/>
            <person name="Land M.L."/>
            <person name="Hauser L."/>
            <person name="Hemme C.L."/>
        </authorList>
    </citation>
    <scope>NUCLEOTIDE SEQUENCE [LARGE SCALE GENOMIC DNA]</scope>
    <source>
        <strain evidence="11 12">P7</strain>
    </source>
</reference>
<dbReference type="PATRIC" id="fig|536227.13.peg.2731"/>
<dbReference type="GO" id="GO:0004582">
    <property type="term" value="F:dolichyl-phosphate beta-D-mannosyltransferase activity"/>
    <property type="evidence" value="ECO:0007669"/>
    <property type="project" value="InterPro"/>
</dbReference>
<dbReference type="Gene3D" id="3.90.550.10">
    <property type="entry name" value="Spore Coat Polysaccharide Biosynthesis Protein SpsA, Chain A"/>
    <property type="match status" value="1"/>
</dbReference>
<evidence type="ECO:0000256" key="1">
    <source>
        <dbReference type="ARBA" id="ARBA00004141"/>
    </source>
</evidence>
<dbReference type="CDD" id="cd06442">
    <property type="entry name" value="DPM1_like"/>
    <property type="match status" value="1"/>
</dbReference>
<dbReference type="KEGG" id="cck:Ccar_13040"/>
<dbReference type="Proteomes" id="UP000004198">
    <property type="component" value="Unassembled WGS sequence"/>
</dbReference>
<keyword evidence="5 8" id="KW-0812">Transmembrane</keyword>
<dbReference type="Pfam" id="PF00535">
    <property type="entry name" value="Glycos_transf_2"/>
    <property type="match status" value="1"/>
</dbReference>
<evidence type="ECO:0000256" key="4">
    <source>
        <dbReference type="ARBA" id="ARBA00022679"/>
    </source>
</evidence>
<evidence type="ECO:0000313" key="11">
    <source>
        <dbReference type="EMBL" id="EET88193.1"/>
    </source>
</evidence>
<dbReference type="GO" id="GO:0035269">
    <property type="term" value="P:protein O-linked glycosylation via mannose"/>
    <property type="evidence" value="ECO:0007669"/>
    <property type="project" value="TreeGrafter"/>
</dbReference>
<feature type="domain" description="GtrA/DPMS transmembrane" evidence="10">
    <location>
        <begin position="236"/>
        <end position="359"/>
    </location>
</feature>
<feature type="transmembrane region" description="Helical" evidence="8">
    <location>
        <begin position="267"/>
        <end position="285"/>
    </location>
</feature>
<evidence type="ECO:0000256" key="2">
    <source>
        <dbReference type="ARBA" id="ARBA00006739"/>
    </source>
</evidence>
<evidence type="ECO:0000256" key="6">
    <source>
        <dbReference type="ARBA" id="ARBA00022989"/>
    </source>
</evidence>
<dbReference type="EMBL" id="ACVI01000016">
    <property type="protein sequence ID" value="EET88193.1"/>
    <property type="molecule type" value="Genomic_DNA"/>
</dbReference>
<dbReference type="AlphaFoldDB" id="C6PR93"/>
<dbReference type="GO" id="GO:0006506">
    <property type="term" value="P:GPI anchor biosynthetic process"/>
    <property type="evidence" value="ECO:0007669"/>
    <property type="project" value="TreeGrafter"/>
</dbReference>
<accession>C6PR93</accession>
<dbReference type="SUPFAM" id="SSF53448">
    <property type="entry name" value="Nucleotide-diphospho-sugar transferases"/>
    <property type="match status" value="1"/>
</dbReference>
<protein>
    <submittedName>
        <fullName evidence="11">Glycosyl transferase family 2</fullName>
    </submittedName>
</protein>
<dbReference type="GO" id="GO:0016020">
    <property type="term" value="C:membrane"/>
    <property type="evidence" value="ECO:0007669"/>
    <property type="project" value="UniProtKB-SubCell"/>
</dbReference>
<dbReference type="InterPro" id="IPR007267">
    <property type="entry name" value="GtrA_DPMS_TM"/>
</dbReference>
<dbReference type="GO" id="GO:0006488">
    <property type="term" value="P:dolichol-linked oligosaccharide biosynthetic process"/>
    <property type="evidence" value="ECO:0007669"/>
    <property type="project" value="TreeGrafter"/>
</dbReference>
<gene>
    <name evidence="11" type="ORF">CcarbDRAFT_1310</name>
</gene>
<evidence type="ECO:0000256" key="7">
    <source>
        <dbReference type="ARBA" id="ARBA00023136"/>
    </source>
</evidence>
<feature type="domain" description="Glycosyltransferase 2-like" evidence="9">
    <location>
        <begin position="3"/>
        <end position="168"/>
    </location>
</feature>
<comment type="subcellular location">
    <subcellularLocation>
        <location evidence="1">Membrane</location>
        <topology evidence="1">Multi-pass membrane protein</topology>
    </subcellularLocation>
</comment>
<keyword evidence="4 11" id="KW-0808">Transferase</keyword>
<dbReference type="GO" id="GO:0000271">
    <property type="term" value="P:polysaccharide biosynthetic process"/>
    <property type="evidence" value="ECO:0007669"/>
    <property type="project" value="InterPro"/>
</dbReference>
<dbReference type="PANTHER" id="PTHR43398:SF1">
    <property type="entry name" value="DOLICHOL-PHOSPHATE MANNOSYLTRANSFERASE SUBUNIT 1"/>
    <property type="match status" value="1"/>
</dbReference>
<organism evidence="11 12">
    <name type="scientific">Clostridium carboxidivorans P7</name>
    <dbReference type="NCBI Taxonomy" id="536227"/>
    <lineage>
        <taxon>Bacteria</taxon>
        <taxon>Bacillati</taxon>
        <taxon>Bacillota</taxon>
        <taxon>Clostridia</taxon>
        <taxon>Eubacteriales</taxon>
        <taxon>Clostridiaceae</taxon>
        <taxon>Clostridium</taxon>
    </lineage>
</organism>
<keyword evidence="12" id="KW-1185">Reference proteome</keyword>
<keyword evidence="3" id="KW-0328">Glycosyltransferase</keyword>
<dbReference type="OrthoDB" id="9810303at2"/>
<dbReference type="eggNOG" id="COG0463">
    <property type="taxonomic scope" value="Bacteria"/>
</dbReference>
<dbReference type="STRING" id="536227.Ccar_13040"/>
<feature type="transmembrane region" description="Helical" evidence="8">
    <location>
        <begin position="306"/>
        <end position="330"/>
    </location>
</feature>
<evidence type="ECO:0000259" key="9">
    <source>
        <dbReference type="Pfam" id="PF00535"/>
    </source>
</evidence>